<evidence type="ECO:0000313" key="2">
    <source>
        <dbReference type="EMBL" id="KAJ8951338.1"/>
    </source>
</evidence>
<organism evidence="2 3">
    <name type="scientific">Aromia moschata</name>
    <dbReference type="NCBI Taxonomy" id="1265417"/>
    <lineage>
        <taxon>Eukaryota</taxon>
        <taxon>Metazoa</taxon>
        <taxon>Ecdysozoa</taxon>
        <taxon>Arthropoda</taxon>
        <taxon>Hexapoda</taxon>
        <taxon>Insecta</taxon>
        <taxon>Pterygota</taxon>
        <taxon>Neoptera</taxon>
        <taxon>Endopterygota</taxon>
        <taxon>Coleoptera</taxon>
        <taxon>Polyphaga</taxon>
        <taxon>Cucujiformia</taxon>
        <taxon>Chrysomeloidea</taxon>
        <taxon>Cerambycidae</taxon>
        <taxon>Cerambycinae</taxon>
        <taxon>Callichromatini</taxon>
        <taxon>Aromia</taxon>
    </lineage>
</organism>
<dbReference type="AlphaFoldDB" id="A0AAV8YLA2"/>
<evidence type="ECO:0000313" key="3">
    <source>
        <dbReference type="Proteomes" id="UP001162162"/>
    </source>
</evidence>
<feature type="region of interest" description="Disordered" evidence="1">
    <location>
        <begin position="25"/>
        <end position="52"/>
    </location>
</feature>
<protein>
    <submittedName>
        <fullName evidence="2">Uncharacterized protein</fullName>
    </submittedName>
</protein>
<proteinExistence type="predicted"/>
<gene>
    <name evidence="2" type="ORF">NQ318_009272</name>
</gene>
<keyword evidence="3" id="KW-1185">Reference proteome</keyword>
<dbReference type="Proteomes" id="UP001162162">
    <property type="component" value="Unassembled WGS sequence"/>
</dbReference>
<evidence type="ECO:0000256" key="1">
    <source>
        <dbReference type="SAM" id="MobiDB-lite"/>
    </source>
</evidence>
<comment type="caution">
    <text evidence="2">The sequence shown here is derived from an EMBL/GenBank/DDBJ whole genome shotgun (WGS) entry which is preliminary data.</text>
</comment>
<sequence>MYDELDWEDIESRLYSQVYHVSKEYTPPPASSSTNAEDALQSKLSDSGSLTNRNKRYFCSEKDVFSNSRFYISFENSNMTTPNTVCDHVPINTAVGSNSIEVNSEGNIVDQVENNIMVNQCGGIPVIINSETTIANPSNDFFFGSFE</sequence>
<name>A0AAV8YLA2_9CUCU</name>
<dbReference type="EMBL" id="JAPWTK010000086">
    <property type="protein sequence ID" value="KAJ8951338.1"/>
    <property type="molecule type" value="Genomic_DNA"/>
</dbReference>
<accession>A0AAV8YLA2</accession>
<feature type="compositionally biased region" description="Polar residues" evidence="1">
    <location>
        <begin position="31"/>
        <end position="52"/>
    </location>
</feature>
<reference evidence="2" key="1">
    <citation type="journal article" date="2023" name="Insect Mol. Biol.">
        <title>Genome sequencing provides insights into the evolution of gene families encoding plant cell wall-degrading enzymes in longhorned beetles.</title>
        <authorList>
            <person name="Shin N.R."/>
            <person name="Okamura Y."/>
            <person name="Kirsch R."/>
            <person name="Pauchet Y."/>
        </authorList>
    </citation>
    <scope>NUCLEOTIDE SEQUENCE</scope>
    <source>
        <strain evidence="2">AMC_N1</strain>
    </source>
</reference>